<dbReference type="Proteomes" id="UP001177021">
    <property type="component" value="Unassembled WGS sequence"/>
</dbReference>
<sequence length="105" mass="11863">MLPCRVFKKVLGWACCFGSKNRIFADYSSFSDIDQDVALGKYRSRLLSENVEALICTRNWLHGFNSSAVVGDDGERDCGRFQPMPITTTSTESSYVYDIDDDEDD</sequence>
<dbReference type="EMBL" id="CASHSV030000823">
    <property type="protein sequence ID" value="CAJ2677689.1"/>
    <property type="molecule type" value="Genomic_DNA"/>
</dbReference>
<proteinExistence type="predicted"/>
<evidence type="ECO:0000313" key="2">
    <source>
        <dbReference type="Proteomes" id="UP001177021"/>
    </source>
</evidence>
<keyword evidence="2" id="KW-1185">Reference proteome</keyword>
<evidence type="ECO:0000313" key="1">
    <source>
        <dbReference type="EMBL" id="CAJ2677689.1"/>
    </source>
</evidence>
<organism evidence="1 2">
    <name type="scientific">Trifolium pratense</name>
    <name type="common">Red clover</name>
    <dbReference type="NCBI Taxonomy" id="57577"/>
    <lineage>
        <taxon>Eukaryota</taxon>
        <taxon>Viridiplantae</taxon>
        <taxon>Streptophyta</taxon>
        <taxon>Embryophyta</taxon>
        <taxon>Tracheophyta</taxon>
        <taxon>Spermatophyta</taxon>
        <taxon>Magnoliopsida</taxon>
        <taxon>eudicotyledons</taxon>
        <taxon>Gunneridae</taxon>
        <taxon>Pentapetalae</taxon>
        <taxon>rosids</taxon>
        <taxon>fabids</taxon>
        <taxon>Fabales</taxon>
        <taxon>Fabaceae</taxon>
        <taxon>Papilionoideae</taxon>
        <taxon>50 kb inversion clade</taxon>
        <taxon>NPAAA clade</taxon>
        <taxon>Hologalegina</taxon>
        <taxon>IRL clade</taxon>
        <taxon>Trifolieae</taxon>
        <taxon>Trifolium</taxon>
    </lineage>
</organism>
<gene>
    <name evidence="1" type="ORF">MILVUS5_LOCUS40138</name>
</gene>
<reference evidence="1" key="1">
    <citation type="submission" date="2023-10" db="EMBL/GenBank/DDBJ databases">
        <authorList>
            <person name="Rodriguez Cubillos JULIANA M."/>
            <person name="De Vega J."/>
        </authorList>
    </citation>
    <scope>NUCLEOTIDE SEQUENCE</scope>
</reference>
<protein>
    <submittedName>
        <fullName evidence="1">Uncharacterized protein</fullName>
    </submittedName>
</protein>
<comment type="caution">
    <text evidence="1">The sequence shown here is derived from an EMBL/GenBank/DDBJ whole genome shotgun (WGS) entry which is preliminary data.</text>
</comment>
<name>A0ACB0M734_TRIPR</name>
<accession>A0ACB0M734</accession>